<evidence type="ECO:0008006" key="4">
    <source>
        <dbReference type="Google" id="ProtNLM"/>
    </source>
</evidence>
<dbReference type="RefSeq" id="WP_109571366.1">
    <property type="nucleotide sequence ID" value="NZ_CP025958.1"/>
</dbReference>
<name>A0A2Z3HCI4_9BACT</name>
<proteinExistence type="predicted"/>
<evidence type="ECO:0000313" key="2">
    <source>
        <dbReference type="EMBL" id="AWM41277.1"/>
    </source>
</evidence>
<dbReference type="KEGG" id="gog:C1280_32645"/>
<dbReference type="AlphaFoldDB" id="A0A2Z3HCI4"/>
<sequence length="177" mass="19491">MRMMFASALVALFAVSALAEDKGVAVEWGGLKSTTPAGWKEETPSNAMRLAQFKLAKEKGDAEDAELALFKSPGGGTVDANLERQVKKFELAKDAKPAVSKIKVGTSEATYQDITGTLLKKFPPFDPNAKVTKVENYRQIYVIFEGKDAVYSLTLLGPAKTVEKHKKEFDEWVKNFK</sequence>
<keyword evidence="3" id="KW-1185">Reference proteome</keyword>
<dbReference type="OrthoDB" id="5764172at2"/>
<keyword evidence="1" id="KW-0732">Signal</keyword>
<accession>A0A2Z3HCI4</accession>
<organism evidence="2 3">
    <name type="scientific">Gemmata obscuriglobus</name>
    <dbReference type="NCBI Taxonomy" id="114"/>
    <lineage>
        <taxon>Bacteria</taxon>
        <taxon>Pseudomonadati</taxon>
        <taxon>Planctomycetota</taxon>
        <taxon>Planctomycetia</taxon>
        <taxon>Gemmatales</taxon>
        <taxon>Gemmataceae</taxon>
        <taxon>Gemmata</taxon>
    </lineage>
</organism>
<feature type="signal peptide" evidence="1">
    <location>
        <begin position="1"/>
        <end position="19"/>
    </location>
</feature>
<reference evidence="2 3" key="1">
    <citation type="submission" date="2018-01" db="EMBL/GenBank/DDBJ databases">
        <title>G. obscuriglobus.</title>
        <authorList>
            <person name="Franke J."/>
            <person name="Blomberg W."/>
            <person name="Selmecki A."/>
        </authorList>
    </citation>
    <scope>NUCLEOTIDE SEQUENCE [LARGE SCALE GENOMIC DNA]</scope>
    <source>
        <strain evidence="2 3">DSM 5831</strain>
    </source>
</reference>
<evidence type="ECO:0000256" key="1">
    <source>
        <dbReference type="SAM" id="SignalP"/>
    </source>
</evidence>
<dbReference type="EMBL" id="CP025958">
    <property type="protein sequence ID" value="AWM41277.1"/>
    <property type="molecule type" value="Genomic_DNA"/>
</dbReference>
<evidence type="ECO:0000313" key="3">
    <source>
        <dbReference type="Proteomes" id="UP000245802"/>
    </source>
</evidence>
<feature type="chain" id="PRO_5016299339" description="PsbP C-terminal domain-containing protein" evidence="1">
    <location>
        <begin position="20"/>
        <end position="177"/>
    </location>
</feature>
<gene>
    <name evidence="2" type="ORF">C1280_32645</name>
</gene>
<dbReference type="Proteomes" id="UP000245802">
    <property type="component" value="Chromosome"/>
</dbReference>
<protein>
    <recommendedName>
        <fullName evidence="4">PsbP C-terminal domain-containing protein</fullName>
    </recommendedName>
</protein>